<name>A0A3N1P0R7_9GAMM</name>
<dbReference type="NCBIfam" id="TIGR02595">
    <property type="entry name" value="PEP_CTERM"/>
    <property type="match status" value="1"/>
</dbReference>
<feature type="domain" description="Ice-binding protein C-terminal" evidence="2">
    <location>
        <begin position="208"/>
        <end position="231"/>
    </location>
</feature>
<keyword evidence="1" id="KW-0732">Signal</keyword>
<evidence type="ECO:0000313" key="3">
    <source>
        <dbReference type="EMBL" id="ROQ18466.1"/>
    </source>
</evidence>
<evidence type="ECO:0000259" key="2">
    <source>
        <dbReference type="Pfam" id="PF07589"/>
    </source>
</evidence>
<accession>A0A3N1P0R7</accession>
<dbReference type="AlphaFoldDB" id="A0A3N1P0R7"/>
<gene>
    <name evidence="3" type="ORF">EDC38_2693</name>
</gene>
<sequence length="233" mass="25426">MKMIHFLRLAMAAGLLTIASVATQAASITLKYDNNLAAEGAPTGRIYSSYGTPNVYAGEFDFSTSNNTSGIAEWDDGLSAFCVEIGTTLKTTATQYTVNSGVNLMDYFGTAGSHINRLFSNYYDDAQTSKYNGAAFQLALWEIINEWPNSAYSMTSNAFKSDYFSGARTTAQNWLNTLSDTNLATGKYDFHLLEAGNSQNLLTVTTASVPEPASLLLLMTGLFALFRARRRVR</sequence>
<comment type="caution">
    <text evidence="3">The sequence shown here is derived from an EMBL/GenBank/DDBJ whole genome shotgun (WGS) entry which is preliminary data.</text>
</comment>
<dbReference type="RefSeq" id="WP_123639094.1">
    <property type="nucleotide sequence ID" value="NZ_JBHYFO010000006.1"/>
</dbReference>
<feature type="signal peptide" evidence="1">
    <location>
        <begin position="1"/>
        <end position="25"/>
    </location>
</feature>
<dbReference type="Pfam" id="PF07589">
    <property type="entry name" value="PEP-CTERM"/>
    <property type="match status" value="1"/>
</dbReference>
<keyword evidence="4" id="KW-1185">Reference proteome</keyword>
<organism evidence="3 4">
    <name type="scientific">Marinimicrobium koreense</name>
    <dbReference type="NCBI Taxonomy" id="306545"/>
    <lineage>
        <taxon>Bacteria</taxon>
        <taxon>Pseudomonadati</taxon>
        <taxon>Pseudomonadota</taxon>
        <taxon>Gammaproteobacteria</taxon>
        <taxon>Cellvibrionales</taxon>
        <taxon>Cellvibrionaceae</taxon>
        <taxon>Marinimicrobium</taxon>
    </lineage>
</organism>
<dbReference type="InterPro" id="IPR013424">
    <property type="entry name" value="Ice-binding_C"/>
</dbReference>
<dbReference type="Proteomes" id="UP000273643">
    <property type="component" value="Unassembled WGS sequence"/>
</dbReference>
<feature type="chain" id="PRO_5018089717" evidence="1">
    <location>
        <begin position="26"/>
        <end position="233"/>
    </location>
</feature>
<dbReference type="OrthoDB" id="7844829at2"/>
<evidence type="ECO:0000256" key="1">
    <source>
        <dbReference type="SAM" id="SignalP"/>
    </source>
</evidence>
<proteinExistence type="predicted"/>
<reference evidence="3 4" key="1">
    <citation type="submission" date="2018-11" db="EMBL/GenBank/DDBJ databases">
        <title>Genomic Encyclopedia of Type Strains, Phase IV (KMG-IV): sequencing the most valuable type-strain genomes for metagenomic binning, comparative biology and taxonomic classification.</title>
        <authorList>
            <person name="Goeker M."/>
        </authorList>
    </citation>
    <scope>NUCLEOTIDE SEQUENCE [LARGE SCALE GENOMIC DNA]</scope>
    <source>
        <strain evidence="3 4">DSM 16974</strain>
    </source>
</reference>
<evidence type="ECO:0000313" key="4">
    <source>
        <dbReference type="Proteomes" id="UP000273643"/>
    </source>
</evidence>
<protein>
    <submittedName>
        <fullName evidence="3">Putative secreted protein with PEP-CTERM sorting signal</fullName>
    </submittedName>
</protein>
<dbReference type="EMBL" id="RJUK01000002">
    <property type="protein sequence ID" value="ROQ18466.1"/>
    <property type="molecule type" value="Genomic_DNA"/>
</dbReference>